<comment type="caution">
    <text evidence="1">The sequence shown here is derived from an EMBL/GenBank/DDBJ whole genome shotgun (WGS) entry which is preliminary data.</text>
</comment>
<gene>
    <name evidence="1" type="ORF">TICRE_21180</name>
</gene>
<dbReference type="Proteomes" id="UP000186112">
    <property type="component" value="Unassembled WGS sequence"/>
</dbReference>
<evidence type="ECO:0000313" key="1">
    <source>
        <dbReference type="EMBL" id="OLS01976.1"/>
    </source>
</evidence>
<keyword evidence="2" id="KW-1185">Reference proteome</keyword>
<dbReference type="NCBIfam" id="NF040898">
    <property type="entry name" value="CC_mini_metal"/>
    <property type="match status" value="1"/>
</dbReference>
<dbReference type="RefSeq" id="WP_198927552.1">
    <property type="nucleotide sequence ID" value="NZ_LTDM01000053.1"/>
</dbReference>
<dbReference type="EMBL" id="LTDM01000053">
    <property type="protein sequence ID" value="OLS01976.1"/>
    <property type="molecule type" value="Genomic_DNA"/>
</dbReference>
<protein>
    <submittedName>
        <fullName evidence="1">Uncharacterized protein</fullName>
    </submittedName>
</protein>
<name>A0A1U7M3W3_TISCR</name>
<organism evidence="1 2">
    <name type="scientific">Tissierella creatinophila DSM 6911</name>
    <dbReference type="NCBI Taxonomy" id="1123403"/>
    <lineage>
        <taxon>Bacteria</taxon>
        <taxon>Bacillati</taxon>
        <taxon>Bacillota</taxon>
        <taxon>Tissierellia</taxon>
        <taxon>Tissierellales</taxon>
        <taxon>Tissierellaceae</taxon>
        <taxon>Tissierella</taxon>
    </lineage>
</organism>
<reference evidence="1 2" key="1">
    <citation type="submission" date="2016-02" db="EMBL/GenBank/DDBJ databases">
        <title>Genome sequence of Tissierella creatinophila DSM 6911.</title>
        <authorList>
            <person name="Poehlein A."/>
            <person name="Daniel R."/>
        </authorList>
    </citation>
    <scope>NUCLEOTIDE SEQUENCE [LARGE SCALE GENOMIC DNA]</scope>
    <source>
        <strain evidence="1 2">DSM 6911</strain>
    </source>
</reference>
<dbReference type="AlphaFoldDB" id="A0A1U7M3W3"/>
<accession>A0A1U7M3W3</accession>
<proteinExistence type="predicted"/>
<sequence>MKNIIKKWLEKLGEANKESFGTGRLDCCQLGRESDKVKVNNKKSIK</sequence>
<evidence type="ECO:0000313" key="2">
    <source>
        <dbReference type="Proteomes" id="UP000186112"/>
    </source>
</evidence>